<dbReference type="EMBL" id="OC320327">
    <property type="protein sequence ID" value="CAD7407800.1"/>
    <property type="molecule type" value="Genomic_DNA"/>
</dbReference>
<accession>A0A7R9D491</accession>
<reference evidence="1" key="1">
    <citation type="submission" date="2020-11" db="EMBL/GenBank/DDBJ databases">
        <authorList>
            <person name="Tran Van P."/>
        </authorList>
    </citation>
    <scope>NUCLEOTIDE SEQUENCE</scope>
</reference>
<proteinExistence type="predicted"/>
<dbReference type="AlphaFoldDB" id="A0A7R9D491"/>
<gene>
    <name evidence="1" type="ORF">TCEB3V08_LOCUS9202</name>
</gene>
<evidence type="ECO:0000313" key="1">
    <source>
        <dbReference type="EMBL" id="CAD7407800.1"/>
    </source>
</evidence>
<organism evidence="1">
    <name type="scientific">Timema cristinae</name>
    <name type="common">Walking stick</name>
    <dbReference type="NCBI Taxonomy" id="61476"/>
    <lineage>
        <taxon>Eukaryota</taxon>
        <taxon>Metazoa</taxon>
        <taxon>Ecdysozoa</taxon>
        <taxon>Arthropoda</taxon>
        <taxon>Hexapoda</taxon>
        <taxon>Insecta</taxon>
        <taxon>Pterygota</taxon>
        <taxon>Neoptera</taxon>
        <taxon>Polyneoptera</taxon>
        <taxon>Phasmatodea</taxon>
        <taxon>Timematodea</taxon>
        <taxon>Timematoidea</taxon>
        <taxon>Timematidae</taxon>
        <taxon>Timema</taxon>
    </lineage>
</organism>
<protein>
    <submittedName>
        <fullName evidence="1">Uncharacterized protein</fullName>
    </submittedName>
</protein>
<sequence length="117" mass="12925">MPSEELCKKERAAELIKKMGAVCLCTCEVGVLVAMDLSVFTCLAENNAELLNRRFGQMDTSLSAMVTSLRIPVIVPPPLDIVTWKQSYHVSTRGGGGEFMCGFTRVSEILEYSDFEL</sequence>
<name>A0A7R9D491_TIMCR</name>